<feature type="binding site" evidence="8">
    <location>
        <begin position="79"/>
        <end position="81"/>
    </location>
    <ligand>
        <name>5-amino-6-(D-ribitylamino)uracil</name>
        <dbReference type="ChEBI" id="CHEBI:15934"/>
    </ligand>
</feature>
<accession>A0A7C0ZBW5</accession>
<dbReference type="PANTHER" id="PTHR21058">
    <property type="entry name" value="6,7-DIMETHYL-8-RIBITYLLUMAZINE SYNTHASE DMRL SYNTHASE LUMAZINE SYNTHASE"/>
    <property type="match status" value="1"/>
</dbReference>
<dbReference type="NCBIfam" id="TIGR00114">
    <property type="entry name" value="lumazine-synth"/>
    <property type="match status" value="1"/>
</dbReference>
<proteinExistence type="inferred from homology"/>
<comment type="pathway">
    <text evidence="1 8">Cofactor biosynthesis; riboflavin biosynthesis; riboflavin from 2-hydroxy-3-oxobutyl phosphate and 5-amino-6-(D-ribitylamino)uracil: step 1/2.</text>
</comment>
<organism evidence="9">
    <name type="scientific">candidate division WOR-3 bacterium</name>
    <dbReference type="NCBI Taxonomy" id="2052148"/>
    <lineage>
        <taxon>Bacteria</taxon>
        <taxon>Bacteria division WOR-3</taxon>
    </lineage>
</organism>
<keyword evidence="4 8" id="KW-0686">Riboflavin biosynthesis</keyword>
<feature type="binding site" evidence="8">
    <location>
        <begin position="84"/>
        <end position="85"/>
    </location>
    <ligand>
        <name>(2S)-2-hydroxy-3-oxobutyl phosphate</name>
        <dbReference type="ChEBI" id="CHEBI:58830"/>
    </ligand>
</feature>
<feature type="active site" description="Proton donor" evidence="8">
    <location>
        <position position="87"/>
    </location>
</feature>
<feature type="binding site" evidence="8">
    <location>
        <position position="21"/>
    </location>
    <ligand>
        <name>5-amino-6-(D-ribitylamino)uracil</name>
        <dbReference type="ChEBI" id="CHEBI:15934"/>
    </ligand>
</feature>
<feature type="binding site" evidence="8">
    <location>
        <begin position="55"/>
        <end position="57"/>
    </location>
    <ligand>
        <name>5-amino-6-(D-ribitylamino)uracil</name>
        <dbReference type="ChEBI" id="CHEBI:15934"/>
    </ligand>
</feature>
<dbReference type="Pfam" id="PF00885">
    <property type="entry name" value="DMRL_synthase"/>
    <property type="match status" value="1"/>
</dbReference>
<dbReference type="Proteomes" id="UP000885847">
    <property type="component" value="Unassembled WGS sequence"/>
</dbReference>
<comment type="similarity">
    <text evidence="2 8">Belongs to the DMRL synthase family.</text>
</comment>
<dbReference type="InterPro" id="IPR002180">
    <property type="entry name" value="LS/RS"/>
</dbReference>
<evidence type="ECO:0000256" key="7">
    <source>
        <dbReference type="ARBA" id="ARBA00072606"/>
    </source>
</evidence>
<reference evidence="9" key="1">
    <citation type="journal article" date="2020" name="mSystems">
        <title>Genome- and Community-Level Interaction Insights into Carbon Utilization and Element Cycling Functions of Hydrothermarchaeota in Hydrothermal Sediment.</title>
        <authorList>
            <person name="Zhou Z."/>
            <person name="Liu Y."/>
            <person name="Xu W."/>
            <person name="Pan J."/>
            <person name="Luo Z.H."/>
            <person name="Li M."/>
        </authorList>
    </citation>
    <scope>NUCLEOTIDE SEQUENCE [LARGE SCALE GENOMIC DNA]</scope>
    <source>
        <strain evidence="9">HyVt-102</strain>
    </source>
</reference>
<evidence type="ECO:0000256" key="8">
    <source>
        <dbReference type="HAMAP-Rule" id="MF_00178"/>
    </source>
</evidence>
<dbReference type="EMBL" id="DQWE01000014">
    <property type="protein sequence ID" value="HDI82214.1"/>
    <property type="molecule type" value="Genomic_DNA"/>
</dbReference>
<comment type="caution">
    <text evidence="9">The sequence shown here is derived from an EMBL/GenBank/DDBJ whole genome shotgun (WGS) entry which is preliminary data.</text>
</comment>
<comment type="function">
    <text evidence="8">Catalyzes the formation of 6,7-dimethyl-8-ribityllumazine by condensation of 5-amino-6-(D-ribitylamino)uracil with 3,4-dihydroxy-2-butanone 4-phosphate. This is the penultimate step in the biosynthesis of riboflavin.</text>
</comment>
<feature type="binding site" evidence="8">
    <location>
        <position position="126"/>
    </location>
    <ligand>
        <name>(2S)-2-hydroxy-3-oxobutyl phosphate</name>
        <dbReference type="ChEBI" id="CHEBI:58830"/>
    </ligand>
</feature>
<dbReference type="GO" id="GO:0009231">
    <property type="term" value="P:riboflavin biosynthetic process"/>
    <property type="evidence" value="ECO:0007669"/>
    <property type="project" value="UniProtKB-UniRule"/>
</dbReference>
<dbReference type="GO" id="GO:0005829">
    <property type="term" value="C:cytosol"/>
    <property type="evidence" value="ECO:0007669"/>
    <property type="project" value="TreeGrafter"/>
</dbReference>
<dbReference type="GO" id="GO:0009349">
    <property type="term" value="C:riboflavin synthase complex"/>
    <property type="evidence" value="ECO:0007669"/>
    <property type="project" value="UniProtKB-UniRule"/>
</dbReference>
<dbReference type="NCBIfam" id="NF000812">
    <property type="entry name" value="PRK00061.1-4"/>
    <property type="match status" value="1"/>
</dbReference>
<dbReference type="PANTHER" id="PTHR21058:SF0">
    <property type="entry name" value="6,7-DIMETHYL-8-RIBITYLLUMAZINE SYNTHASE"/>
    <property type="match status" value="1"/>
</dbReference>
<evidence type="ECO:0000256" key="6">
    <source>
        <dbReference type="ARBA" id="ARBA00048785"/>
    </source>
</evidence>
<protein>
    <recommendedName>
        <fullName evidence="7 8">6,7-dimethyl-8-ribityllumazine synthase</fullName>
        <shortName evidence="8">DMRL synthase</shortName>
        <shortName evidence="8">LS</shortName>
        <shortName evidence="8">Lumazine synthase</shortName>
        <ecNumber evidence="3 8">2.5.1.78</ecNumber>
    </recommendedName>
</protein>
<dbReference type="Gene3D" id="3.40.50.960">
    <property type="entry name" value="Lumazine/riboflavin synthase"/>
    <property type="match status" value="1"/>
</dbReference>
<dbReference type="HAMAP" id="MF_00178">
    <property type="entry name" value="Lumazine_synth"/>
    <property type="match status" value="1"/>
</dbReference>
<comment type="catalytic activity">
    <reaction evidence="6 8">
        <text>(2S)-2-hydroxy-3-oxobutyl phosphate + 5-amino-6-(D-ribitylamino)uracil = 6,7-dimethyl-8-(1-D-ribityl)lumazine + phosphate + 2 H2O + H(+)</text>
        <dbReference type="Rhea" id="RHEA:26152"/>
        <dbReference type="ChEBI" id="CHEBI:15377"/>
        <dbReference type="ChEBI" id="CHEBI:15378"/>
        <dbReference type="ChEBI" id="CHEBI:15934"/>
        <dbReference type="ChEBI" id="CHEBI:43474"/>
        <dbReference type="ChEBI" id="CHEBI:58201"/>
        <dbReference type="ChEBI" id="CHEBI:58830"/>
        <dbReference type="EC" id="2.5.1.78"/>
    </reaction>
</comment>
<dbReference type="InterPro" id="IPR036467">
    <property type="entry name" value="LS/RS_sf"/>
</dbReference>
<dbReference type="SUPFAM" id="SSF52121">
    <property type="entry name" value="Lumazine synthase"/>
    <property type="match status" value="1"/>
</dbReference>
<dbReference type="AlphaFoldDB" id="A0A7C0ZBW5"/>
<name>A0A7C0ZBW5_UNCW3</name>
<dbReference type="GO" id="GO:0000906">
    <property type="term" value="F:6,7-dimethyl-8-ribityllumazine synthase activity"/>
    <property type="evidence" value="ECO:0007669"/>
    <property type="project" value="UniProtKB-UniRule"/>
</dbReference>
<dbReference type="UniPathway" id="UPA00275">
    <property type="reaction ID" value="UER00404"/>
</dbReference>
<evidence type="ECO:0000313" key="9">
    <source>
        <dbReference type="EMBL" id="HDI82214.1"/>
    </source>
</evidence>
<dbReference type="InterPro" id="IPR034964">
    <property type="entry name" value="LS"/>
</dbReference>
<feature type="binding site" evidence="8">
    <location>
        <position position="112"/>
    </location>
    <ligand>
        <name>5-amino-6-(D-ribitylamino)uracil</name>
        <dbReference type="ChEBI" id="CHEBI:15934"/>
    </ligand>
</feature>
<sequence length="158" mass="17128">MEYKGSLTGKGKRVAVVVSRFNSLVTEKLLEGALDCLIRHGVDEKRIDIVRVPGSFELPFVVKRVAEKGRYDGIVALSAVIRGDTPHFDYVATEVSKGIARLTLDLNIPIGFGVITADTEEQAIARAGMKQGNKGWDAAMSVLEVMNLLDDLGKGRNA</sequence>
<keyword evidence="5 8" id="KW-0808">Transferase</keyword>
<dbReference type="EC" id="2.5.1.78" evidence="3 8"/>
<evidence type="ECO:0000256" key="5">
    <source>
        <dbReference type="ARBA" id="ARBA00022679"/>
    </source>
</evidence>
<evidence type="ECO:0000256" key="1">
    <source>
        <dbReference type="ARBA" id="ARBA00004917"/>
    </source>
</evidence>
<dbReference type="FunFam" id="3.40.50.960:FF:000001">
    <property type="entry name" value="6,7-dimethyl-8-ribityllumazine synthase"/>
    <property type="match status" value="1"/>
</dbReference>
<evidence type="ECO:0000256" key="3">
    <source>
        <dbReference type="ARBA" id="ARBA00012664"/>
    </source>
</evidence>
<evidence type="ECO:0000256" key="2">
    <source>
        <dbReference type="ARBA" id="ARBA00007424"/>
    </source>
</evidence>
<dbReference type="CDD" id="cd09209">
    <property type="entry name" value="Lumazine_synthase-I"/>
    <property type="match status" value="1"/>
</dbReference>
<gene>
    <name evidence="8" type="primary">ribH</name>
    <name evidence="9" type="ORF">ENF18_00300</name>
</gene>
<evidence type="ECO:0000256" key="4">
    <source>
        <dbReference type="ARBA" id="ARBA00022619"/>
    </source>
</evidence>